<sequence length="206" mass="22469">MPAPDSTAIPRESGKPVLGHVNLMVDTFIANAHIDDLRAIVRRTLATNSPSVASSFTEAARERLLQTNATSRPTGKLFIKTDGSHRTIPGPDLKNTLIRARTLYGAGLGFASLKVLAVVVRAIQGHQWDGGENLENTLADIDADISQALQSSREELDSGRVYDMAIAREAIEELRTAVKDSQKEVEGWGGVYPFDRAAISLEYWKL</sequence>
<dbReference type="EMBL" id="JASBNA010000081">
    <property type="protein sequence ID" value="KAK7677827.1"/>
    <property type="molecule type" value="Genomic_DNA"/>
</dbReference>
<evidence type="ECO:0000313" key="1">
    <source>
        <dbReference type="EMBL" id="KAK7677827.1"/>
    </source>
</evidence>
<dbReference type="AlphaFoldDB" id="A0AAW0FCS6"/>
<evidence type="ECO:0000313" key="2">
    <source>
        <dbReference type="Proteomes" id="UP001385951"/>
    </source>
</evidence>
<reference evidence="1 2" key="1">
    <citation type="submission" date="2022-09" db="EMBL/GenBank/DDBJ databases">
        <authorList>
            <person name="Palmer J.M."/>
        </authorList>
    </citation>
    <scope>NUCLEOTIDE SEQUENCE [LARGE SCALE GENOMIC DNA]</scope>
    <source>
        <strain evidence="1 2">DSM 7382</strain>
    </source>
</reference>
<gene>
    <name evidence="1" type="ORF">QCA50_019139</name>
</gene>
<organism evidence="1 2">
    <name type="scientific">Cerrena zonata</name>
    <dbReference type="NCBI Taxonomy" id="2478898"/>
    <lineage>
        <taxon>Eukaryota</taxon>
        <taxon>Fungi</taxon>
        <taxon>Dikarya</taxon>
        <taxon>Basidiomycota</taxon>
        <taxon>Agaricomycotina</taxon>
        <taxon>Agaricomycetes</taxon>
        <taxon>Polyporales</taxon>
        <taxon>Cerrenaceae</taxon>
        <taxon>Cerrena</taxon>
    </lineage>
</organism>
<name>A0AAW0FCS6_9APHY</name>
<keyword evidence="2" id="KW-1185">Reference proteome</keyword>
<accession>A0AAW0FCS6</accession>
<dbReference type="Proteomes" id="UP001385951">
    <property type="component" value="Unassembled WGS sequence"/>
</dbReference>
<comment type="caution">
    <text evidence="1">The sequence shown here is derived from an EMBL/GenBank/DDBJ whole genome shotgun (WGS) entry which is preliminary data.</text>
</comment>
<proteinExistence type="predicted"/>
<protein>
    <submittedName>
        <fullName evidence="1">Uncharacterized protein</fullName>
    </submittedName>
</protein>